<proteinExistence type="inferred from homology"/>
<organism evidence="3 4">
    <name type="scientific">Harryflintia acetispora</name>
    <dbReference type="NCBI Taxonomy" id="1849041"/>
    <lineage>
        <taxon>Bacteria</taxon>
        <taxon>Bacillati</taxon>
        <taxon>Bacillota</taxon>
        <taxon>Clostridia</taxon>
        <taxon>Eubacteriales</taxon>
        <taxon>Oscillospiraceae</taxon>
        <taxon>Harryflintia</taxon>
    </lineage>
</organism>
<name>A0A9X8UJW2_9FIRM</name>
<dbReference type="OrthoDB" id="9787880at2"/>
<evidence type="ECO:0000313" key="3">
    <source>
        <dbReference type="EMBL" id="TCL44087.1"/>
    </source>
</evidence>
<dbReference type="PANTHER" id="PTHR43736:SF1">
    <property type="entry name" value="DIHYDRONEOPTERIN TRIPHOSPHATE DIPHOSPHATASE"/>
    <property type="match status" value="1"/>
</dbReference>
<gene>
    <name evidence="3" type="ORF">EDD78_103125</name>
</gene>
<accession>A0A9X8UJW2</accession>
<dbReference type="PANTHER" id="PTHR43736">
    <property type="entry name" value="ADP-RIBOSE PYROPHOSPHATASE"/>
    <property type="match status" value="1"/>
</dbReference>
<dbReference type="RefSeq" id="WP_117507795.1">
    <property type="nucleotide sequence ID" value="NZ_SLUK01000003.1"/>
</dbReference>
<dbReference type="InterPro" id="IPR015797">
    <property type="entry name" value="NUDIX_hydrolase-like_dom_sf"/>
</dbReference>
<dbReference type="Gene3D" id="3.90.79.10">
    <property type="entry name" value="Nucleoside Triphosphate Pyrophosphohydrolase"/>
    <property type="match status" value="1"/>
</dbReference>
<feature type="domain" description="Nudix hydrolase" evidence="2">
    <location>
        <begin position="42"/>
        <end position="181"/>
    </location>
</feature>
<dbReference type="InterPro" id="IPR000086">
    <property type="entry name" value="NUDIX_hydrolase_dom"/>
</dbReference>
<evidence type="ECO:0000256" key="1">
    <source>
        <dbReference type="ARBA" id="ARBA00005582"/>
    </source>
</evidence>
<reference evidence="3 4" key="1">
    <citation type="submission" date="2019-03" db="EMBL/GenBank/DDBJ databases">
        <title>Genomic Encyclopedia of Type Strains, Phase IV (KMG-IV): sequencing the most valuable type-strain genomes for metagenomic binning, comparative biology and taxonomic classification.</title>
        <authorList>
            <person name="Goeker M."/>
        </authorList>
    </citation>
    <scope>NUCLEOTIDE SEQUENCE [LARGE SCALE GENOMIC DNA]</scope>
    <source>
        <strain evidence="3 4">DSM 100433</strain>
    </source>
</reference>
<dbReference type="CDD" id="cd03674">
    <property type="entry name" value="NUDIX_Hydrolase"/>
    <property type="match status" value="1"/>
</dbReference>
<evidence type="ECO:0000259" key="2">
    <source>
        <dbReference type="PROSITE" id="PS51462"/>
    </source>
</evidence>
<evidence type="ECO:0000313" key="4">
    <source>
        <dbReference type="Proteomes" id="UP000294682"/>
    </source>
</evidence>
<dbReference type="EMBL" id="SLUK01000003">
    <property type="protein sequence ID" value="TCL44087.1"/>
    <property type="molecule type" value="Genomic_DNA"/>
</dbReference>
<dbReference type="PROSITE" id="PS51462">
    <property type="entry name" value="NUDIX"/>
    <property type="match status" value="1"/>
</dbReference>
<dbReference type="Pfam" id="PF00293">
    <property type="entry name" value="NUDIX"/>
    <property type="match status" value="1"/>
</dbReference>
<dbReference type="Proteomes" id="UP000294682">
    <property type="component" value="Unassembled WGS sequence"/>
</dbReference>
<dbReference type="SUPFAM" id="SSF55811">
    <property type="entry name" value="Nudix"/>
    <property type="match status" value="1"/>
</dbReference>
<keyword evidence="4" id="KW-1185">Reference proteome</keyword>
<dbReference type="AlphaFoldDB" id="A0A9X8UJW2"/>
<sequence length="183" mass="20094">MDYREAIMAFVPGCEQEAADKRVICEAAGRCGRTILSRECEAMHLTASGLVLDESHTQALMVWHNLFSAWSFPGGHADGEGDLLGVALREAVEETGITRVLPLREGIASLDILPVFGHVRRGRYVPAHLHLSASYLLVAPKGQSLRYKEDENSAVRWFPLGELAAASGEPHMAAVYEKLIERI</sequence>
<protein>
    <submittedName>
        <fullName evidence="3">NUDIX domain-containing protein</fullName>
    </submittedName>
</protein>
<comment type="caution">
    <text evidence="3">The sequence shown here is derived from an EMBL/GenBank/DDBJ whole genome shotgun (WGS) entry which is preliminary data.</text>
</comment>
<comment type="similarity">
    <text evidence="1">Belongs to the Nudix hydrolase family.</text>
</comment>